<dbReference type="eggNOG" id="KOG3348">
    <property type="taxonomic scope" value="Eukaryota"/>
</dbReference>
<dbReference type="GeneID" id="20353258"/>
<proteinExistence type="inferred from homology"/>
<reference evidence="4" key="3">
    <citation type="submission" date="2010-09" db="EMBL/GenBank/DDBJ databases">
        <title>Annotation of Gaeumannomyces graminis var. tritici R3-111a-1.</title>
        <authorList>
            <consortium name="The Broad Institute Genome Sequencing Platform"/>
            <person name="Ma L.-J."/>
            <person name="Dead R."/>
            <person name="Young S.K."/>
            <person name="Zeng Q."/>
            <person name="Gargeya S."/>
            <person name="Fitzgerald M."/>
            <person name="Haas B."/>
            <person name="Abouelleil A."/>
            <person name="Alvarado L."/>
            <person name="Arachchi H.M."/>
            <person name="Berlin A."/>
            <person name="Brown A."/>
            <person name="Chapman S.B."/>
            <person name="Chen Z."/>
            <person name="Dunbar C."/>
            <person name="Freedman E."/>
            <person name="Gearin G."/>
            <person name="Gellesch M."/>
            <person name="Goldberg J."/>
            <person name="Griggs A."/>
            <person name="Gujja S."/>
            <person name="Heiman D."/>
            <person name="Howarth C."/>
            <person name="Larson L."/>
            <person name="Lui A."/>
            <person name="MacDonald P.J.P."/>
            <person name="Mehta T."/>
            <person name="Montmayeur A."/>
            <person name="Murphy C."/>
            <person name="Neiman D."/>
            <person name="Pearson M."/>
            <person name="Priest M."/>
            <person name="Roberts A."/>
            <person name="Saif S."/>
            <person name="Shea T."/>
            <person name="Shenoy N."/>
            <person name="Sisk P."/>
            <person name="Stolte C."/>
            <person name="Sykes S."/>
            <person name="Yandava C."/>
            <person name="Wortman J."/>
            <person name="Nusbaum C."/>
            <person name="Birren B."/>
        </authorList>
    </citation>
    <scope>NUCLEOTIDE SEQUENCE</scope>
    <source>
        <strain evidence="4">R3-111a-1</strain>
    </source>
</reference>
<evidence type="ECO:0000256" key="2">
    <source>
        <dbReference type="RuleBase" id="RU003860"/>
    </source>
</evidence>
<evidence type="ECO:0008006" key="7">
    <source>
        <dbReference type="Google" id="ProtNLM"/>
    </source>
</evidence>
<feature type="region of interest" description="Disordered" evidence="3">
    <location>
        <begin position="42"/>
        <end position="106"/>
    </location>
</feature>
<dbReference type="EnsemblFungi" id="EJT69917">
    <property type="protein sequence ID" value="EJT69917"/>
    <property type="gene ID" value="GGTG_12800"/>
</dbReference>
<gene>
    <name evidence="5" type="primary">20353258</name>
    <name evidence="4" type="ORF">GGTG_12800</name>
</gene>
<accession>J3PH20</accession>
<feature type="compositionally biased region" description="Low complexity" evidence="3">
    <location>
        <begin position="47"/>
        <end position="57"/>
    </location>
</feature>
<dbReference type="STRING" id="644352.J3PH20"/>
<dbReference type="HOGENOM" id="CLU_109462_0_0_1"/>
<dbReference type="EMBL" id="GL385403">
    <property type="protein sequence ID" value="EJT69917.1"/>
    <property type="molecule type" value="Genomic_DNA"/>
</dbReference>
<keyword evidence="6" id="KW-1185">Reference proteome</keyword>
<dbReference type="PANTHER" id="PTHR46188:SF1">
    <property type="entry name" value="BOLA-LIKE PROTEIN 3"/>
    <property type="match status" value="1"/>
</dbReference>
<dbReference type="RefSeq" id="XP_009228965.1">
    <property type="nucleotide sequence ID" value="XM_009230701.1"/>
</dbReference>
<reference evidence="5" key="5">
    <citation type="submission" date="2018-04" db="UniProtKB">
        <authorList>
            <consortium name="EnsemblFungi"/>
        </authorList>
    </citation>
    <scope>IDENTIFICATION</scope>
    <source>
        <strain evidence="5">R3-111a-1</strain>
    </source>
</reference>
<evidence type="ECO:0000256" key="3">
    <source>
        <dbReference type="SAM" id="MobiDB-lite"/>
    </source>
</evidence>
<dbReference type="Pfam" id="PF01722">
    <property type="entry name" value="BolA"/>
    <property type="match status" value="1"/>
</dbReference>
<protein>
    <recommendedName>
        <fullName evidence="7">BolA domain-containing protein</fullName>
    </recommendedName>
</protein>
<dbReference type="AlphaFoldDB" id="J3PH20"/>
<reference evidence="4" key="2">
    <citation type="submission" date="2010-07" db="EMBL/GenBank/DDBJ databases">
        <authorList>
            <consortium name="The Broad Institute Genome Sequencing Platform"/>
            <consortium name="Broad Institute Genome Sequencing Center for Infectious Disease"/>
            <person name="Ma L.-J."/>
            <person name="Dead R."/>
            <person name="Young S."/>
            <person name="Zeng Q."/>
            <person name="Koehrsen M."/>
            <person name="Alvarado L."/>
            <person name="Berlin A."/>
            <person name="Chapman S.B."/>
            <person name="Chen Z."/>
            <person name="Freedman E."/>
            <person name="Gellesch M."/>
            <person name="Goldberg J."/>
            <person name="Griggs A."/>
            <person name="Gujja S."/>
            <person name="Heilman E.R."/>
            <person name="Heiman D."/>
            <person name="Hepburn T."/>
            <person name="Howarth C."/>
            <person name="Jen D."/>
            <person name="Larson L."/>
            <person name="Mehta T."/>
            <person name="Neiman D."/>
            <person name="Pearson M."/>
            <person name="Roberts A."/>
            <person name="Saif S."/>
            <person name="Shea T."/>
            <person name="Shenoy N."/>
            <person name="Sisk P."/>
            <person name="Stolte C."/>
            <person name="Sykes S."/>
            <person name="Walk T."/>
            <person name="White J."/>
            <person name="Yandava C."/>
            <person name="Haas B."/>
            <person name="Nusbaum C."/>
            <person name="Birren B."/>
        </authorList>
    </citation>
    <scope>NUCLEOTIDE SEQUENCE</scope>
    <source>
        <strain evidence="4">R3-111a-1</strain>
    </source>
</reference>
<feature type="compositionally biased region" description="Low complexity" evidence="3">
    <location>
        <begin position="65"/>
        <end position="105"/>
    </location>
</feature>
<dbReference type="Proteomes" id="UP000006039">
    <property type="component" value="Unassembled WGS sequence"/>
</dbReference>
<reference evidence="5" key="4">
    <citation type="journal article" date="2015" name="G3 (Bethesda)">
        <title>Genome sequences of three phytopathogenic species of the Magnaporthaceae family of fungi.</title>
        <authorList>
            <person name="Okagaki L.H."/>
            <person name="Nunes C.C."/>
            <person name="Sailsbery J."/>
            <person name="Clay B."/>
            <person name="Brown D."/>
            <person name="John T."/>
            <person name="Oh Y."/>
            <person name="Young N."/>
            <person name="Fitzgerald M."/>
            <person name="Haas B.J."/>
            <person name="Zeng Q."/>
            <person name="Young S."/>
            <person name="Adiconis X."/>
            <person name="Fan L."/>
            <person name="Levin J.Z."/>
            <person name="Mitchell T.K."/>
            <person name="Okubara P.A."/>
            <person name="Farman M.L."/>
            <person name="Kohn L.M."/>
            <person name="Birren B."/>
            <person name="Ma L.-J."/>
            <person name="Dean R.A."/>
        </authorList>
    </citation>
    <scope>NUCLEOTIDE SEQUENCE</scope>
    <source>
        <strain evidence="5">R3-111a-1</strain>
    </source>
</reference>
<organism evidence="4">
    <name type="scientific">Gaeumannomyces tritici (strain R3-111a-1)</name>
    <name type="common">Wheat and barley take-all root rot fungus</name>
    <name type="synonym">Gaeumannomyces graminis var. tritici</name>
    <dbReference type="NCBI Taxonomy" id="644352"/>
    <lineage>
        <taxon>Eukaryota</taxon>
        <taxon>Fungi</taxon>
        <taxon>Dikarya</taxon>
        <taxon>Ascomycota</taxon>
        <taxon>Pezizomycotina</taxon>
        <taxon>Sordariomycetes</taxon>
        <taxon>Sordariomycetidae</taxon>
        <taxon>Magnaporthales</taxon>
        <taxon>Magnaporthaceae</taxon>
        <taxon>Gaeumannomyces</taxon>
    </lineage>
</organism>
<dbReference type="PANTHER" id="PTHR46188">
    <property type="entry name" value="BOLA-LIKE PROTEIN 3"/>
    <property type="match status" value="1"/>
</dbReference>
<evidence type="ECO:0000313" key="6">
    <source>
        <dbReference type="Proteomes" id="UP000006039"/>
    </source>
</evidence>
<dbReference type="OrthoDB" id="203381at2759"/>
<dbReference type="VEuPathDB" id="FungiDB:GGTG_12800"/>
<evidence type="ECO:0000313" key="4">
    <source>
        <dbReference type="EMBL" id="EJT69917.1"/>
    </source>
</evidence>
<dbReference type="GO" id="GO:0005759">
    <property type="term" value="C:mitochondrial matrix"/>
    <property type="evidence" value="ECO:0007669"/>
    <property type="project" value="TreeGrafter"/>
</dbReference>
<dbReference type="Gene3D" id="3.30.300.90">
    <property type="entry name" value="BolA-like"/>
    <property type="match status" value="1"/>
</dbReference>
<dbReference type="InterPro" id="IPR036065">
    <property type="entry name" value="BolA-like_sf"/>
</dbReference>
<dbReference type="SUPFAM" id="SSF82657">
    <property type="entry name" value="BolA-like"/>
    <property type="match status" value="1"/>
</dbReference>
<evidence type="ECO:0000256" key="1">
    <source>
        <dbReference type="ARBA" id="ARBA00005578"/>
    </source>
</evidence>
<dbReference type="InterPro" id="IPR052275">
    <property type="entry name" value="Mt_Fe-S_assembly_factor"/>
</dbReference>
<reference evidence="6" key="1">
    <citation type="submission" date="2010-07" db="EMBL/GenBank/DDBJ databases">
        <title>The genome sequence of Gaeumannomyces graminis var. tritici strain R3-111a-1.</title>
        <authorList>
            <consortium name="The Broad Institute Genome Sequencing Platform"/>
            <person name="Ma L.-J."/>
            <person name="Dead R."/>
            <person name="Young S."/>
            <person name="Zeng Q."/>
            <person name="Koehrsen M."/>
            <person name="Alvarado L."/>
            <person name="Berlin A."/>
            <person name="Chapman S.B."/>
            <person name="Chen Z."/>
            <person name="Freedman E."/>
            <person name="Gellesch M."/>
            <person name="Goldberg J."/>
            <person name="Griggs A."/>
            <person name="Gujja S."/>
            <person name="Heilman E.R."/>
            <person name="Heiman D."/>
            <person name="Hepburn T."/>
            <person name="Howarth C."/>
            <person name="Jen D."/>
            <person name="Larson L."/>
            <person name="Mehta T."/>
            <person name="Neiman D."/>
            <person name="Pearson M."/>
            <person name="Roberts A."/>
            <person name="Saif S."/>
            <person name="Shea T."/>
            <person name="Shenoy N."/>
            <person name="Sisk P."/>
            <person name="Stolte C."/>
            <person name="Sykes S."/>
            <person name="Walk T."/>
            <person name="White J."/>
            <person name="Yandava C."/>
            <person name="Haas B."/>
            <person name="Nusbaum C."/>
            <person name="Birren B."/>
        </authorList>
    </citation>
    <scope>NUCLEOTIDE SEQUENCE [LARGE SCALE GENOMIC DNA]</scope>
    <source>
        <strain evidence="6">R3-111a-1</strain>
    </source>
</reference>
<dbReference type="InterPro" id="IPR002634">
    <property type="entry name" value="BolA"/>
</dbReference>
<name>J3PH20_GAET3</name>
<comment type="similarity">
    <text evidence="1 2">Belongs to the BolA/IbaG family.</text>
</comment>
<sequence>MATQGVLDLKEDRQTAFVASAAIPACRACPAPAALLHRPFSQAAADNTNPARAPTRAPRTRPARLRNAQFAAARAAHSSSSSSSSSSPSSPAPTTDGASSPAAPAKPDYLNEAETVIWDRLVAEFAPAELAVQDISGGCGSMYGIEISSESFRGHGMLKQQRMVNAVLADLMKEWHGVQLRTRVP</sequence>
<evidence type="ECO:0000313" key="5">
    <source>
        <dbReference type="EnsemblFungi" id="EJT69917"/>
    </source>
</evidence>